<feature type="domain" description="Integrase-type" evidence="10">
    <location>
        <begin position="43"/>
        <end position="92"/>
    </location>
</feature>
<dbReference type="PROSITE" id="PS51027">
    <property type="entry name" value="INTEGRASE_DBD"/>
    <property type="match status" value="1"/>
</dbReference>
<evidence type="ECO:0000256" key="1">
    <source>
        <dbReference type="ARBA" id="ARBA00022679"/>
    </source>
</evidence>
<keyword evidence="3" id="KW-0540">Nuclease</keyword>
<evidence type="ECO:0000256" key="5">
    <source>
        <dbReference type="ARBA" id="ARBA00022759"/>
    </source>
</evidence>
<keyword evidence="11" id="KW-1185">Reference proteome</keyword>
<sequence>MNATFGARNRDPYFVQARTGAPSAFGLLLNLISYKVSDPVSRPLVLYRQLPDPAWRGPTKLITWGHGYAAIEDLQTKQAVWIPGRCVHPYHGKTNENSQVTTSSTLDLGPI</sequence>
<dbReference type="SUPFAM" id="SSF50122">
    <property type="entry name" value="DNA-binding domain of retroviral integrase"/>
    <property type="match status" value="1"/>
</dbReference>
<dbReference type="GeneID" id="117676151"/>
<keyword evidence="8" id="KW-0238">DNA-binding</keyword>
<evidence type="ECO:0000313" key="12">
    <source>
        <dbReference type="RefSeq" id="XP_060542659.1"/>
    </source>
</evidence>
<protein>
    <submittedName>
        <fullName evidence="12">Uncharacterized protein LOC117676151 isoform X2</fullName>
    </submittedName>
</protein>
<evidence type="ECO:0000256" key="9">
    <source>
        <dbReference type="PROSITE-ProRule" id="PRU00506"/>
    </source>
</evidence>
<keyword evidence="1" id="KW-0808">Transferase</keyword>
<dbReference type="InterPro" id="IPR036862">
    <property type="entry name" value="Integrase_C_dom_sf_retrovir"/>
</dbReference>
<evidence type="ECO:0000256" key="2">
    <source>
        <dbReference type="ARBA" id="ARBA00022695"/>
    </source>
</evidence>
<organism evidence="11 12">
    <name type="scientific">Pantherophis guttatus</name>
    <name type="common">Corn snake</name>
    <name type="synonym">Elaphe guttata</name>
    <dbReference type="NCBI Taxonomy" id="94885"/>
    <lineage>
        <taxon>Eukaryota</taxon>
        <taxon>Metazoa</taxon>
        <taxon>Chordata</taxon>
        <taxon>Craniata</taxon>
        <taxon>Vertebrata</taxon>
        <taxon>Euteleostomi</taxon>
        <taxon>Lepidosauria</taxon>
        <taxon>Squamata</taxon>
        <taxon>Bifurcata</taxon>
        <taxon>Unidentata</taxon>
        <taxon>Episquamata</taxon>
        <taxon>Toxicofera</taxon>
        <taxon>Serpentes</taxon>
        <taxon>Colubroidea</taxon>
        <taxon>Colubridae</taxon>
        <taxon>Colubrinae</taxon>
        <taxon>Pantherophis</taxon>
    </lineage>
</organism>
<accession>A0ABM3Z2R4</accession>
<dbReference type="Pfam" id="PF00552">
    <property type="entry name" value="IN_DBD_C"/>
    <property type="match status" value="1"/>
</dbReference>
<keyword evidence="7" id="KW-0229">DNA integration</keyword>
<evidence type="ECO:0000256" key="8">
    <source>
        <dbReference type="ARBA" id="ARBA00023125"/>
    </source>
</evidence>
<evidence type="ECO:0000256" key="3">
    <source>
        <dbReference type="ARBA" id="ARBA00022722"/>
    </source>
</evidence>
<reference evidence="12" key="1">
    <citation type="submission" date="2025-08" db="UniProtKB">
        <authorList>
            <consortium name="RefSeq"/>
        </authorList>
    </citation>
    <scope>IDENTIFICATION</scope>
    <source>
        <tissue evidence="12">Blood</tissue>
    </source>
</reference>
<dbReference type="RefSeq" id="XP_060542659.1">
    <property type="nucleotide sequence ID" value="XM_060686676.1"/>
</dbReference>
<keyword evidence="2" id="KW-0548">Nucleotidyltransferase</keyword>
<dbReference type="Proteomes" id="UP001652622">
    <property type="component" value="Unplaced"/>
</dbReference>
<evidence type="ECO:0000313" key="11">
    <source>
        <dbReference type="Proteomes" id="UP001652622"/>
    </source>
</evidence>
<keyword evidence="4" id="KW-0479">Metal-binding</keyword>
<evidence type="ECO:0000256" key="7">
    <source>
        <dbReference type="ARBA" id="ARBA00022908"/>
    </source>
</evidence>
<proteinExistence type="predicted"/>
<dbReference type="InterPro" id="IPR001037">
    <property type="entry name" value="Integrase_C_retrovir"/>
</dbReference>
<evidence type="ECO:0000256" key="4">
    <source>
        <dbReference type="ARBA" id="ARBA00022723"/>
    </source>
</evidence>
<gene>
    <name evidence="12" type="primary">LOC117676151</name>
</gene>
<evidence type="ECO:0000259" key="10">
    <source>
        <dbReference type="PROSITE" id="PS51027"/>
    </source>
</evidence>
<feature type="DNA-binding region" description="Integrase-type" evidence="9">
    <location>
        <begin position="43"/>
        <end position="92"/>
    </location>
</feature>
<keyword evidence="5" id="KW-0255">Endonuclease</keyword>
<name>A0ABM3Z2R4_PANGU</name>
<dbReference type="Gene3D" id="2.30.30.10">
    <property type="entry name" value="Integrase, C-terminal domain superfamily, retroviral"/>
    <property type="match status" value="1"/>
</dbReference>
<keyword evidence="6" id="KW-0378">Hydrolase</keyword>
<evidence type="ECO:0000256" key="6">
    <source>
        <dbReference type="ARBA" id="ARBA00022801"/>
    </source>
</evidence>